<dbReference type="STRING" id="161899.CSING_06785"/>
<sequence length="259" mass="28226">MTQSPITLPRTKLKLSPHEPRTLAAQQSTADVSQPNPHIDRSGIREIIDGAGPSPGRALLEKNSTGLITGILVITVLAIGLAIAAAAFAVYSETKAAGPVILISLLIFVALTVFLVVASVRGKKSLNRMVKGMDNTWKNGWIEYRPVLIGELALVRQKDDGDTMTYYYTAPLLMLQPDGSMNRVPSSQFTNRDPAWLKAKKFAMADSPQTATVDFTHNNGWDVVGYRVDLPNPEPQFGLGLTKQQVEAVLSFAAKNWVR</sequence>
<dbReference type="KEGG" id="csx:CSING_06785"/>
<gene>
    <name evidence="2" type="ORF">CSING_06785</name>
</gene>
<accession>A0A0B6F0Y7</accession>
<keyword evidence="1" id="KW-0472">Membrane</keyword>
<dbReference type="EMBL" id="CP010827">
    <property type="protein sequence ID" value="AJI78889.1"/>
    <property type="molecule type" value="Genomic_DNA"/>
</dbReference>
<dbReference type="AlphaFoldDB" id="A0A0B6F0Y7"/>
<reference evidence="2 3" key="1">
    <citation type="journal article" date="2015" name="Genome Announc.">
        <title>Complete Genome Sequence and Annotation of Corynebacterium singulare DSM 44357, Isolated from a Human Semen Specimen.</title>
        <authorList>
            <person name="Merten M."/>
            <person name="Brinkrolf K."/>
            <person name="Albersmeier A."/>
            <person name="Kutter Y."/>
            <person name="Ruckert C."/>
            <person name="Tauch A."/>
        </authorList>
    </citation>
    <scope>NUCLEOTIDE SEQUENCE [LARGE SCALE GENOMIC DNA]</scope>
    <source>
        <strain evidence="2">IBS B52218</strain>
    </source>
</reference>
<keyword evidence="1" id="KW-1133">Transmembrane helix</keyword>
<keyword evidence="1" id="KW-0812">Transmembrane</keyword>
<dbReference type="HOGENOM" id="CLU_1132118_0_0_11"/>
<evidence type="ECO:0000256" key="1">
    <source>
        <dbReference type="SAM" id="Phobius"/>
    </source>
</evidence>
<feature type="transmembrane region" description="Helical" evidence="1">
    <location>
        <begin position="97"/>
        <end position="120"/>
    </location>
</feature>
<dbReference type="RefSeq" id="WP_042530792.1">
    <property type="nucleotide sequence ID" value="NZ_CP010827.1"/>
</dbReference>
<dbReference type="OrthoDB" id="4421426at2"/>
<feature type="transmembrane region" description="Helical" evidence="1">
    <location>
        <begin position="67"/>
        <end position="91"/>
    </location>
</feature>
<proteinExistence type="predicted"/>
<evidence type="ECO:0000313" key="2">
    <source>
        <dbReference type="EMBL" id="AJI78889.1"/>
    </source>
</evidence>
<protein>
    <submittedName>
        <fullName evidence="2">Uncharacterized protein</fullName>
    </submittedName>
</protein>
<dbReference type="Proteomes" id="UP000031890">
    <property type="component" value="Chromosome"/>
</dbReference>
<organism evidence="2 3">
    <name type="scientific">Corynebacterium singulare</name>
    <dbReference type="NCBI Taxonomy" id="161899"/>
    <lineage>
        <taxon>Bacteria</taxon>
        <taxon>Bacillati</taxon>
        <taxon>Actinomycetota</taxon>
        <taxon>Actinomycetes</taxon>
        <taxon>Mycobacteriales</taxon>
        <taxon>Corynebacteriaceae</taxon>
        <taxon>Corynebacterium</taxon>
    </lineage>
</organism>
<evidence type="ECO:0000313" key="3">
    <source>
        <dbReference type="Proteomes" id="UP000031890"/>
    </source>
</evidence>
<name>A0A0B6F0Y7_9CORY</name>